<name>W1PQ22_AMBTC</name>
<keyword evidence="3" id="KW-1185">Reference proteome</keyword>
<dbReference type="Gramene" id="ERN09295">
    <property type="protein sequence ID" value="ERN09295"/>
    <property type="gene ID" value="AMTR_s00149p00078650"/>
</dbReference>
<organism evidence="2 3">
    <name type="scientific">Amborella trichopoda</name>
    <dbReference type="NCBI Taxonomy" id="13333"/>
    <lineage>
        <taxon>Eukaryota</taxon>
        <taxon>Viridiplantae</taxon>
        <taxon>Streptophyta</taxon>
        <taxon>Embryophyta</taxon>
        <taxon>Tracheophyta</taxon>
        <taxon>Spermatophyta</taxon>
        <taxon>Magnoliopsida</taxon>
        <taxon>Amborellales</taxon>
        <taxon>Amborellaceae</taxon>
        <taxon>Amborella</taxon>
    </lineage>
</organism>
<dbReference type="HOGENOM" id="CLU_1284859_0_0_1"/>
<protein>
    <submittedName>
        <fullName evidence="2">Uncharacterized protein</fullName>
    </submittedName>
</protein>
<dbReference type="Proteomes" id="UP000017836">
    <property type="component" value="Unassembled WGS sequence"/>
</dbReference>
<accession>W1PQ22</accession>
<feature type="region of interest" description="Disordered" evidence="1">
    <location>
        <begin position="185"/>
        <end position="215"/>
    </location>
</feature>
<dbReference type="EMBL" id="KI393016">
    <property type="protein sequence ID" value="ERN09295.1"/>
    <property type="molecule type" value="Genomic_DNA"/>
</dbReference>
<proteinExistence type="predicted"/>
<evidence type="ECO:0000313" key="3">
    <source>
        <dbReference type="Proteomes" id="UP000017836"/>
    </source>
</evidence>
<reference evidence="3" key="1">
    <citation type="journal article" date="2013" name="Science">
        <title>The Amborella genome and the evolution of flowering plants.</title>
        <authorList>
            <consortium name="Amborella Genome Project"/>
        </authorList>
    </citation>
    <scope>NUCLEOTIDE SEQUENCE [LARGE SCALE GENOMIC DNA]</scope>
</reference>
<dbReference type="AlphaFoldDB" id="W1PQ22"/>
<feature type="compositionally biased region" description="Acidic residues" evidence="1">
    <location>
        <begin position="31"/>
        <end position="44"/>
    </location>
</feature>
<evidence type="ECO:0000313" key="2">
    <source>
        <dbReference type="EMBL" id="ERN09295.1"/>
    </source>
</evidence>
<gene>
    <name evidence="2" type="ORF">AMTR_s00149p00078650</name>
</gene>
<evidence type="ECO:0000256" key="1">
    <source>
        <dbReference type="SAM" id="MobiDB-lite"/>
    </source>
</evidence>
<sequence length="215" mass="23852">MIVTTPLHHPAYLTLILSAAFVLDTNRQAIDESEEPEEREDEKEESLIPKPDESYIDQLCDQVLGGRWGWASGGGGRWGMGEWRGGIRFTTLAHAGDGRVEGRNQIHHTRPRWGWASGGEESDSPHSLMLGMGEWRRRTLGDGQVEGRNQRPSSGVGESLGMGEWRGGIRFTILISSYVCYDSASPPHSFDSDPDDFYDSASPPHSSDSDPNDFY</sequence>
<feature type="region of interest" description="Disordered" evidence="1">
    <location>
        <begin position="30"/>
        <end position="52"/>
    </location>
</feature>